<accession>A0A0K2VBG0</accession>
<reference evidence="1" key="1">
    <citation type="submission" date="2014-05" db="EMBL/GenBank/DDBJ databases">
        <authorList>
            <person name="Chronopoulou M."/>
        </authorList>
    </citation>
    <scope>NUCLEOTIDE SEQUENCE</scope>
    <source>
        <tissue evidence="1">Whole organism</tissue>
    </source>
</reference>
<protein>
    <submittedName>
        <fullName evidence="1">Uncharacterized protein</fullName>
    </submittedName>
</protein>
<dbReference type="EMBL" id="HACA01030156">
    <property type="protein sequence ID" value="CDW47517.1"/>
    <property type="molecule type" value="Transcribed_RNA"/>
</dbReference>
<organism evidence="1">
    <name type="scientific">Lepeophtheirus salmonis</name>
    <name type="common">Salmon louse</name>
    <name type="synonym">Caligus salmonis</name>
    <dbReference type="NCBI Taxonomy" id="72036"/>
    <lineage>
        <taxon>Eukaryota</taxon>
        <taxon>Metazoa</taxon>
        <taxon>Ecdysozoa</taxon>
        <taxon>Arthropoda</taxon>
        <taxon>Crustacea</taxon>
        <taxon>Multicrustacea</taxon>
        <taxon>Hexanauplia</taxon>
        <taxon>Copepoda</taxon>
        <taxon>Siphonostomatoida</taxon>
        <taxon>Caligidae</taxon>
        <taxon>Lepeophtheirus</taxon>
    </lineage>
</organism>
<dbReference type="AlphaFoldDB" id="A0A0K2VBG0"/>
<proteinExistence type="predicted"/>
<evidence type="ECO:0000313" key="1">
    <source>
        <dbReference type="EMBL" id="CDW47517.1"/>
    </source>
</evidence>
<sequence length="55" mass="6057">MARHGPDDLVVDVCVDFLVSLDKVRRGLAAVGRHNAEEHDWGWMLGPEGSIDLNS</sequence>
<name>A0A0K2VBG0_LEPSM</name>